<reference evidence="2 3" key="1">
    <citation type="journal article" date="2023" name="Sci. Data">
        <title>Genome assembly of the Korean intertidal mud-creeper Batillaria attramentaria.</title>
        <authorList>
            <person name="Patra A.K."/>
            <person name="Ho P.T."/>
            <person name="Jun S."/>
            <person name="Lee S.J."/>
            <person name="Kim Y."/>
            <person name="Won Y.J."/>
        </authorList>
    </citation>
    <scope>NUCLEOTIDE SEQUENCE [LARGE SCALE GENOMIC DNA]</scope>
    <source>
        <strain evidence="2">Wonlab-2016</strain>
    </source>
</reference>
<proteinExistence type="predicted"/>
<dbReference type="EMBL" id="JACVVK020000020">
    <property type="protein sequence ID" value="KAK7503390.1"/>
    <property type="molecule type" value="Genomic_DNA"/>
</dbReference>
<evidence type="ECO:0000256" key="1">
    <source>
        <dbReference type="SAM" id="MobiDB-lite"/>
    </source>
</evidence>
<dbReference type="Pfam" id="PF10581">
    <property type="entry name" value="Synapsin_N"/>
    <property type="match status" value="1"/>
</dbReference>
<dbReference type="Proteomes" id="UP001519460">
    <property type="component" value="Unassembled WGS sequence"/>
</dbReference>
<evidence type="ECO:0000313" key="2">
    <source>
        <dbReference type="EMBL" id="KAK7503390.1"/>
    </source>
</evidence>
<accession>A0ABD0LUQ7</accession>
<protein>
    <submittedName>
        <fullName evidence="2">Uncharacterized protein</fullName>
    </submittedName>
</protein>
<dbReference type="InterPro" id="IPR019736">
    <property type="entry name" value="Synapsin_P_site"/>
</dbReference>
<organism evidence="2 3">
    <name type="scientific">Batillaria attramentaria</name>
    <dbReference type="NCBI Taxonomy" id="370345"/>
    <lineage>
        <taxon>Eukaryota</taxon>
        <taxon>Metazoa</taxon>
        <taxon>Spiralia</taxon>
        <taxon>Lophotrochozoa</taxon>
        <taxon>Mollusca</taxon>
        <taxon>Gastropoda</taxon>
        <taxon>Caenogastropoda</taxon>
        <taxon>Sorbeoconcha</taxon>
        <taxon>Cerithioidea</taxon>
        <taxon>Batillariidae</taxon>
        <taxon>Batillaria</taxon>
    </lineage>
</organism>
<sequence>MSFSSFRENFSSGMTYLRRRFSSGDLSGELEDDHQVLPPTKKGPSPSAPSSPSRSTPATAIGQRIFSSSSSSSSGRPAYNRDRCKTLLIIDDQHTDW</sequence>
<name>A0ABD0LUQ7_9CAEN</name>
<dbReference type="AlphaFoldDB" id="A0ABD0LUQ7"/>
<feature type="region of interest" description="Disordered" evidence="1">
    <location>
        <begin position="25"/>
        <end position="85"/>
    </location>
</feature>
<feature type="compositionally biased region" description="Low complexity" evidence="1">
    <location>
        <begin position="38"/>
        <end position="60"/>
    </location>
</feature>
<evidence type="ECO:0000313" key="3">
    <source>
        <dbReference type="Proteomes" id="UP001519460"/>
    </source>
</evidence>
<keyword evidence="3" id="KW-1185">Reference proteome</keyword>
<gene>
    <name evidence="2" type="ORF">BaRGS_00005311</name>
</gene>
<comment type="caution">
    <text evidence="2">The sequence shown here is derived from an EMBL/GenBank/DDBJ whole genome shotgun (WGS) entry which is preliminary data.</text>
</comment>